<feature type="transmembrane region" description="Helical" evidence="1">
    <location>
        <begin position="12"/>
        <end position="31"/>
    </location>
</feature>
<dbReference type="Proteomes" id="UP000838686">
    <property type="component" value="Unassembled WGS sequence"/>
</dbReference>
<proteinExistence type="predicted"/>
<keyword evidence="1" id="KW-1133">Transmembrane helix</keyword>
<evidence type="ECO:0000313" key="3">
    <source>
        <dbReference type="Proteomes" id="UP000838686"/>
    </source>
</evidence>
<name>A0ABN8H280_9BACL</name>
<organism evidence="2 3">
    <name type="scientific">Paenibacillus plantiphilus</name>
    <dbReference type="NCBI Taxonomy" id="2905650"/>
    <lineage>
        <taxon>Bacteria</taxon>
        <taxon>Bacillati</taxon>
        <taxon>Bacillota</taxon>
        <taxon>Bacilli</taxon>
        <taxon>Bacillales</taxon>
        <taxon>Paenibacillaceae</taxon>
        <taxon>Paenibacillus</taxon>
    </lineage>
</organism>
<protein>
    <submittedName>
        <fullName evidence="2">Uncharacterized protein</fullName>
    </submittedName>
</protein>
<evidence type="ECO:0000313" key="2">
    <source>
        <dbReference type="EMBL" id="CAH1221419.1"/>
    </source>
</evidence>
<keyword evidence="3" id="KW-1185">Reference proteome</keyword>
<comment type="caution">
    <text evidence="2">The sequence shown here is derived from an EMBL/GenBank/DDBJ whole genome shotgun (WGS) entry which is preliminary data.</text>
</comment>
<reference evidence="2" key="1">
    <citation type="submission" date="2022-01" db="EMBL/GenBank/DDBJ databases">
        <authorList>
            <person name="Criscuolo A."/>
        </authorList>
    </citation>
    <scope>NUCLEOTIDE SEQUENCE</scope>
    <source>
        <strain evidence="2">CIP111893</strain>
    </source>
</reference>
<keyword evidence="1" id="KW-0812">Transmembrane</keyword>
<gene>
    <name evidence="2" type="ORF">PAECIP111893_04721</name>
</gene>
<keyword evidence="1" id="KW-0472">Membrane</keyword>
<dbReference type="RefSeq" id="WP_236345339.1">
    <property type="nucleotide sequence ID" value="NZ_CAKMMF010000035.1"/>
</dbReference>
<dbReference type="EMBL" id="CAKMMF010000035">
    <property type="protein sequence ID" value="CAH1221419.1"/>
    <property type="molecule type" value="Genomic_DNA"/>
</dbReference>
<evidence type="ECO:0000256" key="1">
    <source>
        <dbReference type="SAM" id="Phobius"/>
    </source>
</evidence>
<accession>A0ABN8H280</accession>
<sequence>MEKRLTRTELLFSFGFLFMLVVAVGAFFYGVQIGSDKTESKFIEQTKHLSSTKEGVVTAYQQQDLVSFYHTVFLPYREFQNEWFASLHKMSSQQLVDSSSALKELSSLAKQKYKEAEHASVPKTSPLLEEAQLQFLKGLKMFQEAADRGAVSAKELSAAELLAALKQDAYYLEGVKHTMAGQQNYYDAMLKWASSVNPNIPSNYANPDVLEIAAWKALPLVIKNKLMAEQLNVRKQLASFYPQDLTTRVDEFILSGQASKMKMKTVDAIVDLLINTEAVRSGDFSGSKAQLYTKDLLPQLPFFFPEKE</sequence>